<proteinExistence type="predicted"/>
<accession>X1P0C2</accession>
<protein>
    <recommendedName>
        <fullName evidence="1">4Fe-4S ferredoxin-type domain-containing protein</fullName>
    </recommendedName>
</protein>
<organism evidence="2">
    <name type="scientific">marine sediment metagenome</name>
    <dbReference type="NCBI Taxonomy" id="412755"/>
    <lineage>
        <taxon>unclassified sequences</taxon>
        <taxon>metagenomes</taxon>
        <taxon>ecological metagenomes</taxon>
    </lineage>
</organism>
<dbReference type="Gene3D" id="3.30.70.20">
    <property type="match status" value="1"/>
</dbReference>
<dbReference type="InterPro" id="IPR017900">
    <property type="entry name" value="4Fe4S_Fe_S_CS"/>
</dbReference>
<dbReference type="Pfam" id="PF00037">
    <property type="entry name" value="Fer4"/>
    <property type="match status" value="1"/>
</dbReference>
<dbReference type="SUPFAM" id="SSF54862">
    <property type="entry name" value="4Fe-4S ferredoxins"/>
    <property type="match status" value="1"/>
</dbReference>
<name>X1P0C2_9ZZZZ</name>
<dbReference type="PROSITE" id="PS51379">
    <property type="entry name" value="4FE4S_FER_2"/>
    <property type="match status" value="1"/>
</dbReference>
<gene>
    <name evidence="2" type="ORF">S06H3_52426</name>
</gene>
<comment type="caution">
    <text evidence="2">The sequence shown here is derived from an EMBL/GenBank/DDBJ whole genome shotgun (WGS) entry which is preliminary data.</text>
</comment>
<reference evidence="2" key="1">
    <citation type="journal article" date="2014" name="Front. Microbiol.">
        <title>High frequency of phylogenetically diverse reductive dehalogenase-homologous genes in deep subseafloor sedimentary metagenomes.</title>
        <authorList>
            <person name="Kawai M."/>
            <person name="Futagami T."/>
            <person name="Toyoda A."/>
            <person name="Takaki Y."/>
            <person name="Nishi S."/>
            <person name="Hori S."/>
            <person name="Arai W."/>
            <person name="Tsubouchi T."/>
            <person name="Morono Y."/>
            <person name="Uchiyama I."/>
            <person name="Ito T."/>
            <person name="Fujiyama A."/>
            <person name="Inagaki F."/>
            <person name="Takami H."/>
        </authorList>
    </citation>
    <scope>NUCLEOTIDE SEQUENCE</scope>
    <source>
        <strain evidence="2">Expedition CK06-06</strain>
    </source>
</reference>
<dbReference type="EMBL" id="BARV01033348">
    <property type="protein sequence ID" value="GAI49333.1"/>
    <property type="molecule type" value="Genomic_DNA"/>
</dbReference>
<sequence length="83" mass="9412">YYIVIDAEKCSSCGECIQKCPQDALKMEAMFIDLEDKLVAAVTEEHRKKIRYTCSPCKPENGNVPCVQACNQNAIKCIWKPKK</sequence>
<feature type="non-terminal residue" evidence="2">
    <location>
        <position position="1"/>
    </location>
</feature>
<dbReference type="PROSITE" id="PS00198">
    <property type="entry name" value="4FE4S_FER_1"/>
    <property type="match status" value="1"/>
</dbReference>
<evidence type="ECO:0000313" key="2">
    <source>
        <dbReference type="EMBL" id="GAI49333.1"/>
    </source>
</evidence>
<evidence type="ECO:0000259" key="1">
    <source>
        <dbReference type="PROSITE" id="PS51379"/>
    </source>
</evidence>
<feature type="domain" description="4Fe-4S ferredoxin-type" evidence="1">
    <location>
        <begin position="1"/>
        <end position="30"/>
    </location>
</feature>
<dbReference type="AlphaFoldDB" id="X1P0C2"/>
<dbReference type="InterPro" id="IPR017896">
    <property type="entry name" value="4Fe4S_Fe-S-bd"/>
</dbReference>